<evidence type="ECO:0000256" key="4">
    <source>
        <dbReference type="ARBA" id="ARBA00022692"/>
    </source>
</evidence>
<dbReference type="PANTHER" id="PTHR43124">
    <property type="entry name" value="PURINE EFFLUX PUMP PBUE"/>
    <property type="match status" value="1"/>
</dbReference>
<feature type="transmembrane region" description="Helical" evidence="7">
    <location>
        <begin position="332"/>
        <end position="354"/>
    </location>
</feature>
<gene>
    <name evidence="9" type="ORF">GTU77_06430</name>
</gene>
<dbReference type="InterPro" id="IPR011701">
    <property type="entry name" value="MFS"/>
</dbReference>
<name>A0AAJ3DB97_WEICO</name>
<feature type="domain" description="Major facilitator superfamily (MFS) profile" evidence="8">
    <location>
        <begin position="7"/>
        <end position="385"/>
    </location>
</feature>
<evidence type="ECO:0000256" key="5">
    <source>
        <dbReference type="ARBA" id="ARBA00022989"/>
    </source>
</evidence>
<feature type="transmembrane region" description="Helical" evidence="7">
    <location>
        <begin position="269"/>
        <end position="287"/>
    </location>
</feature>
<dbReference type="Gene3D" id="1.20.1250.20">
    <property type="entry name" value="MFS general substrate transporter like domains"/>
    <property type="match status" value="1"/>
</dbReference>
<dbReference type="InterPro" id="IPR050189">
    <property type="entry name" value="MFS_Efflux_Transporters"/>
</dbReference>
<accession>A0AAJ3DB97</accession>
<feature type="transmembrane region" description="Helical" evidence="7">
    <location>
        <begin position="234"/>
        <end position="257"/>
    </location>
</feature>
<dbReference type="Pfam" id="PF07690">
    <property type="entry name" value="MFS_1"/>
    <property type="match status" value="1"/>
</dbReference>
<feature type="transmembrane region" description="Helical" evidence="7">
    <location>
        <begin position="360"/>
        <end position="381"/>
    </location>
</feature>
<evidence type="ECO:0000256" key="3">
    <source>
        <dbReference type="ARBA" id="ARBA00022475"/>
    </source>
</evidence>
<evidence type="ECO:0000313" key="9">
    <source>
        <dbReference type="EMBL" id="NBA11849.1"/>
    </source>
</evidence>
<evidence type="ECO:0000313" key="10">
    <source>
        <dbReference type="Proteomes" id="UP000719917"/>
    </source>
</evidence>
<dbReference type="GO" id="GO:0005886">
    <property type="term" value="C:plasma membrane"/>
    <property type="evidence" value="ECO:0007669"/>
    <property type="project" value="UniProtKB-SubCell"/>
</dbReference>
<comment type="caution">
    <text evidence="9">The sequence shown here is derived from an EMBL/GenBank/DDBJ whole genome shotgun (WGS) entry which is preliminary data.</text>
</comment>
<dbReference type="RefSeq" id="WP_161691068.1">
    <property type="nucleotide sequence ID" value="NZ_JAAAMQ010000012.1"/>
</dbReference>
<evidence type="ECO:0000256" key="1">
    <source>
        <dbReference type="ARBA" id="ARBA00004651"/>
    </source>
</evidence>
<feature type="transmembrane region" description="Helical" evidence="7">
    <location>
        <begin position="131"/>
        <end position="153"/>
    </location>
</feature>
<comment type="subcellular location">
    <subcellularLocation>
        <location evidence="1">Cell membrane</location>
        <topology evidence="1">Multi-pass membrane protein</topology>
    </subcellularLocation>
</comment>
<feature type="transmembrane region" description="Helical" evidence="7">
    <location>
        <begin position="102"/>
        <end position="119"/>
    </location>
</feature>
<feature type="transmembrane region" description="Helical" evidence="7">
    <location>
        <begin position="159"/>
        <end position="181"/>
    </location>
</feature>
<dbReference type="SUPFAM" id="SSF103473">
    <property type="entry name" value="MFS general substrate transporter"/>
    <property type="match status" value="1"/>
</dbReference>
<dbReference type="EMBL" id="JAAAMQ010000012">
    <property type="protein sequence ID" value="NBA11849.1"/>
    <property type="molecule type" value="Genomic_DNA"/>
</dbReference>
<evidence type="ECO:0000259" key="8">
    <source>
        <dbReference type="PROSITE" id="PS50850"/>
    </source>
</evidence>
<dbReference type="PANTHER" id="PTHR43124:SF3">
    <property type="entry name" value="CHLORAMPHENICOL EFFLUX PUMP RV0191"/>
    <property type="match status" value="1"/>
</dbReference>
<keyword evidence="4 7" id="KW-0812">Transmembrane</keyword>
<feature type="transmembrane region" description="Helical" evidence="7">
    <location>
        <begin position="43"/>
        <end position="62"/>
    </location>
</feature>
<keyword evidence="2" id="KW-0813">Transport</keyword>
<feature type="transmembrane region" description="Helical" evidence="7">
    <location>
        <begin position="202"/>
        <end position="222"/>
    </location>
</feature>
<dbReference type="InterPro" id="IPR020846">
    <property type="entry name" value="MFS_dom"/>
</dbReference>
<dbReference type="GO" id="GO:0022857">
    <property type="term" value="F:transmembrane transporter activity"/>
    <property type="evidence" value="ECO:0007669"/>
    <property type="project" value="InterPro"/>
</dbReference>
<evidence type="ECO:0000256" key="2">
    <source>
        <dbReference type="ARBA" id="ARBA00022448"/>
    </source>
</evidence>
<keyword evidence="5 7" id="KW-1133">Transmembrane helix</keyword>
<reference evidence="9" key="1">
    <citation type="submission" date="2020-01" db="EMBL/GenBank/DDBJ databases">
        <title>First Reported Case and Whole Genome of Weissella confusa in an Equid.</title>
        <authorList>
            <person name="Little S.V."/>
            <person name="Lawhon S.D."/>
        </authorList>
    </citation>
    <scope>NUCLEOTIDE SEQUENCE</scope>
    <source>
        <strain evidence="9">718955</strain>
    </source>
</reference>
<organism evidence="9 10">
    <name type="scientific">Weissella confusa</name>
    <name type="common">Lactobacillus confusus</name>
    <dbReference type="NCBI Taxonomy" id="1583"/>
    <lineage>
        <taxon>Bacteria</taxon>
        <taxon>Bacillati</taxon>
        <taxon>Bacillota</taxon>
        <taxon>Bacilli</taxon>
        <taxon>Lactobacillales</taxon>
        <taxon>Lactobacillaceae</taxon>
        <taxon>Weissella</taxon>
    </lineage>
</organism>
<keyword evidence="6 7" id="KW-0472">Membrane</keyword>
<dbReference type="Proteomes" id="UP000719917">
    <property type="component" value="Unassembled WGS sequence"/>
</dbReference>
<dbReference type="PROSITE" id="PS50850">
    <property type="entry name" value="MFS"/>
    <property type="match status" value="1"/>
</dbReference>
<evidence type="ECO:0000256" key="6">
    <source>
        <dbReference type="ARBA" id="ARBA00023136"/>
    </source>
</evidence>
<feature type="transmembrane region" description="Helical" evidence="7">
    <location>
        <begin position="293"/>
        <end position="320"/>
    </location>
</feature>
<dbReference type="CDD" id="cd17324">
    <property type="entry name" value="MFS_NepI_like"/>
    <property type="match status" value="1"/>
</dbReference>
<sequence length="386" mass="42119">MNKDIKKIMILIAVSFLLGSNEFLVLGISSVLSHDFNVSTNQIGLLTTIYSVVYAAFIVILVPLTARLHNFKRLLWLITIFAGSNLFTAISTSYVIFAIARITSATIVGTINALLIAFANKIAPKGKENSFLISVFTGISLSSVLGVPIYSYLTNITSWRIIFILIATLTMLSLSVLRANLPWWEGEKNTLIRQQYKVFRDANILLGIAVTSMSVAALYSFYTYLEPFLRSELHLQTAGVSVALGAFGTMSLASNHISGIIQSKYKLSSFPRILIVIIVFLMLGLLVQNHHGIELIVVVFIGSILYLVGTPSTIMFMDFARATHPQSDIMGASLYPVAFNVGIALGSVTGGAMIQKMQFSGMFLSGISWGTVGLVLSILLIKRQSV</sequence>
<keyword evidence="3" id="KW-1003">Cell membrane</keyword>
<feature type="transmembrane region" description="Helical" evidence="7">
    <location>
        <begin position="74"/>
        <end position="96"/>
    </location>
</feature>
<dbReference type="InterPro" id="IPR036259">
    <property type="entry name" value="MFS_trans_sf"/>
</dbReference>
<protein>
    <submittedName>
        <fullName evidence="9">MFS transporter</fullName>
    </submittedName>
</protein>
<proteinExistence type="predicted"/>
<dbReference type="AlphaFoldDB" id="A0AAJ3DB97"/>
<evidence type="ECO:0000256" key="7">
    <source>
        <dbReference type="SAM" id="Phobius"/>
    </source>
</evidence>